<accession>E8T224</accession>
<protein>
    <recommendedName>
        <fullName evidence="1">Transcription regulator TrmB N-terminal domain-containing protein</fullName>
    </recommendedName>
</protein>
<dbReference type="AlphaFoldDB" id="E8T224"/>
<dbReference type="InterPro" id="IPR002831">
    <property type="entry name" value="Tscrpt_reg_TrmB_N"/>
</dbReference>
<keyword evidence="3" id="KW-1185">Reference proteome</keyword>
<dbReference type="InterPro" id="IPR036388">
    <property type="entry name" value="WH-like_DNA-bd_sf"/>
</dbReference>
<evidence type="ECO:0000259" key="1">
    <source>
        <dbReference type="Pfam" id="PF01978"/>
    </source>
</evidence>
<dbReference type="SUPFAM" id="SSF46785">
    <property type="entry name" value="Winged helix' DNA-binding domain"/>
    <property type="match status" value="1"/>
</dbReference>
<sequence>MKVDSTLVNKLIDRVKRVKAALITGNSQEVLLEAGKAVEVGTRVLQSLIKGRYTPLNTSLKISKELNRLENHPNLLQKLKADINCFKFISLLRNFKAAHATEESEVQELDVKAVSAALEWAVTRLLEEAAPGKLKELRNIELPHPSIPAANATVQEKILLYLLSIYPEGSKAPEIAEKAEVSRSHTYKTLKSLKRRKLVKPTKEKLFALTESGYLRAQEIKCKLLEASTSPAQPNSMASPKG</sequence>
<dbReference type="KEGG" id="tam:Theam_0952"/>
<dbReference type="InterPro" id="IPR036390">
    <property type="entry name" value="WH_DNA-bd_sf"/>
</dbReference>
<dbReference type="EMBL" id="CP002444">
    <property type="protein sequence ID" value="ADU96919.1"/>
    <property type="molecule type" value="Genomic_DNA"/>
</dbReference>
<organism evidence="2 3">
    <name type="scientific">Thermovibrio ammonificans (strain DSM 15698 / JCM 12110 / HB-1)</name>
    <dbReference type="NCBI Taxonomy" id="648996"/>
    <lineage>
        <taxon>Bacteria</taxon>
        <taxon>Pseudomonadati</taxon>
        <taxon>Aquificota</taxon>
        <taxon>Aquificia</taxon>
        <taxon>Desulfurobacteriales</taxon>
        <taxon>Desulfurobacteriaceae</taxon>
        <taxon>Thermovibrio</taxon>
    </lineage>
</organism>
<dbReference type="RefSeq" id="WP_013537705.1">
    <property type="nucleotide sequence ID" value="NC_014926.1"/>
</dbReference>
<feature type="domain" description="Transcription regulator TrmB N-terminal" evidence="1">
    <location>
        <begin position="158"/>
        <end position="205"/>
    </location>
</feature>
<dbReference type="Proteomes" id="UP000006362">
    <property type="component" value="Chromosome"/>
</dbReference>
<proteinExistence type="predicted"/>
<dbReference type="eggNOG" id="COG1321">
    <property type="taxonomic scope" value="Bacteria"/>
</dbReference>
<evidence type="ECO:0000313" key="2">
    <source>
        <dbReference type="EMBL" id="ADU96919.1"/>
    </source>
</evidence>
<evidence type="ECO:0000313" key="3">
    <source>
        <dbReference type="Proteomes" id="UP000006362"/>
    </source>
</evidence>
<dbReference type="Gene3D" id="1.10.10.10">
    <property type="entry name" value="Winged helix-like DNA-binding domain superfamily/Winged helix DNA-binding domain"/>
    <property type="match status" value="1"/>
</dbReference>
<dbReference type="HOGENOM" id="CLU_1146751_0_0_0"/>
<name>E8T224_THEA1</name>
<gene>
    <name evidence="2" type="ordered locus">Theam_0952</name>
</gene>
<dbReference type="Pfam" id="PF01978">
    <property type="entry name" value="TrmB"/>
    <property type="match status" value="1"/>
</dbReference>
<reference evidence="2" key="1">
    <citation type="submission" date="2011-01" db="EMBL/GenBank/DDBJ databases">
        <title>Complete sequence of chromosome of Thermovibrio ammonificans HB-1.</title>
        <authorList>
            <consortium name="US DOE Joint Genome Institute"/>
            <person name="Lucas S."/>
            <person name="Copeland A."/>
            <person name="Lapidus A."/>
            <person name="Cheng J.-F."/>
            <person name="Goodwin L."/>
            <person name="Pitluck S."/>
            <person name="Davenport K."/>
            <person name="Detter J.C."/>
            <person name="Han C."/>
            <person name="Tapia R."/>
            <person name="Land M."/>
            <person name="Hauser L."/>
            <person name="Kyrpides N."/>
            <person name="Ivanova N."/>
            <person name="Ovchinnikova G."/>
            <person name="Vetriani C."/>
            <person name="Woyke T."/>
        </authorList>
    </citation>
    <scope>NUCLEOTIDE SEQUENCE [LARGE SCALE GENOMIC DNA]</scope>
    <source>
        <strain evidence="2">HB-1</strain>
    </source>
</reference>